<evidence type="ECO:0000256" key="4">
    <source>
        <dbReference type="SAM" id="SignalP"/>
    </source>
</evidence>
<dbReference type="InterPro" id="IPR001524">
    <property type="entry name" value="Glyco_hydro_6_CS"/>
</dbReference>
<evidence type="ECO:0000256" key="1">
    <source>
        <dbReference type="ARBA" id="ARBA00022729"/>
    </source>
</evidence>
<sequence>MPESPVPRRRRAAPALLLASAALFFGACAGSVPAPVALPSPTGFYVDPESPAAVQAREWSAQGRTADAALIDRIAAQPVPQWLTAPTGQVGAQVSGYVDRARSVGQIPLLVPYHVPDRDCGSFSGGGAVDAEDYRAWIREVAAELRDGPATVVLEPDAVPHELAGCADSGAGRAELLSDAVTVLKAAGQVTVYVDAGNPGFITDVDALAGALRASGVGAADGFALNVANFWPDADVVAFGREISARLGGAHFVVDSGRNGNGRVTDENVDGGPSFCNPPGRAVGRVPTLETGDPLVDGYLWIKRVGESDGACRPGEPVAGRWWPEYALGLVERAGG</sequence>
<feature type="active site" evidence="3">
    <location>
        <position position="119"/>
    </location>
</feature>
<proteinExistence type="predicted"/>
<name>A0ABS6UTZ4_9PSEU</name>
<dbReference type="PANTHER" id="PTHR34876">
    <property type="match status" value="1"/>
</dbReference>
<evidence type="ECO:0000313" key="5">
    <source>
        <dbReference type="EMBL" id="MBW0135723.1"/>
    </source>
</evidence>
<dbReference type="Proteomes" id="UP000694287">
    <property type="component" value="Unassembled WGS sequence"/>
</dbReference>
<evidence type="ECO:0000256" key="3">
    <source>
        <dbReference type="PROSITE-ProRule" id="PRU10056"/>
    </source>
</evidence>
<keyword evidence="6" id="KW-1185">Reference proteome</keyword>
<feature type="chain" id="PRO_5046308121" evidence="4">
    <location>
        <begin position="30"/>
        <end position="336"/>
    </location>
</feature>
<dbReference type="PANTHER" id="PTHR34876:SF4">
    <property type="entry name" value="1,4-BETA-D-GLUCAN CELLOBIOHYDROLASE C-RELATED"/>
    <property type="match status" value="1"/>
</dbReference>
<keyword evidence="5" id="KW-0378">Hydrolase</keyword>
<protein>
    <submittedName>
        <fullName evidence="5">Glycoside hydrolase family 6 protein</fullName>
    </submittedName>
</protein>
<reference evidence="5 6" key="1">
    <citation type="submission" date="2020-11" db="EMBL/GenBank/DDBJ databases">
        <title>Pseudonocardia abyssalis sp. nov. and Pseudonocardia oceani sp. nov., description and phylogenomic analysis of two novel actinomycetes isolated from the deep Southern Ocean.</title>
        <authorList>
            <person name="Parra J."/>
        </authorList>
    </citation>
    <scope>NUCLEOTIDE SEQUENCE [LARGE SCALE GENOMIC DNA]</scope>
    <source>
        <strain evidence="5 6">KRD-168</strain>
    </source>
</reference>
<comment type="caution">
    <text evidence="5">The sequence shown here is derived from an EMBL/GenBank/DDBJ whole genome shotgun (WGS) entry which is preliminary data.</text>
</comment>
<gene>
    <name evidence="5" type="ORF">I4I81_15860</name>
</gene>
<dbReference type="InterPro" id="IPR016288">
    <property type="entry name" value="Beta_cellobiohydrolase"/>
</dbReference>
<keyword evidence="1 4" id="KW-0732">Signal</keyword>
<dbReference type="PIRSF" id="PIRSF001100">
    <property type="entry name" value="Beta_cellobiohydrolase"/>
    <property type="match status" value="1"/>
</dbReference>
<keyword evidence="2" id="KW-1015">Disulfide bond</keyword>
<dbReference type="Pfam" id="PF01341">
    <property type="entry name" value="Glyco_hydro_6"/>
    <property type="match status" value="1"/>
</dbReference>
<organism evidence="5 6">
    <name type="scientific">Pseudonocardia abyssalis</name>
    <dbReference type="NCBI Taxonomy" id="2792008"/>
    <lineage>
        <taxon>Bacteria</taxon>
        <taxon>Bacillati</taxon>
        <taxon>Actinomycetota</taxon>
        <taxon>Actinomycetes</taxon>
        <taxon>Pseudonocardiales</taxon>
        <taxon>Pseudonocardiaceae</taxon>
        <taxon>Pseudonocardia</taxon>
    </lineage>
</organism>
<feature type="signal peptide" evidence="4">
    <location>
        <begin position="1"/>
        <end position="29"/>
    </location>
</feature>
<dbReference type="GO" id="GO:0016787">
    <property type="term" value="F:hydrolase activity"/>
    <property type="evidence" value="ECO:0007669"/>
    <property type="project" value="UniProtKB-KW"/>
</dbReference>
<dbReference type="PROSITE" id="PS00655">
    <property type="entry name" value="GLYCOSYL_HYDROL_F6_1"/>
    <property type="match status" value="1"/>
</dbReference>
<evidence type="ECO:0000256" key="2">
    <source>
        <dbReference type="ARBA" id="ARBA00023157"/>
    </source>
</evidence>
<evidence type="ECO:0000313" key="6">
    <source>
        <dbReference type="Proteomes" id="UP000694287"/>
    </source>
</evidence>
<dbReference type="EMBL" id="JADQDK010000001">
    <property type="protein sequence ID" value="MBW0135723.1"/>
    <property type="molecule type" value="Genomic_DNA"/>
</dbReference>
<accession>A0ABS6UTZ4</accession>